<evidence type="ECO:0000256" key="4">
    <source>
        <dbReference type="ARBA" id="ARBA00023163"/>
    </source>
</evidence>
<dbReference type="Proteomes" id="UP000254765">
    <property type="component" value="Unassembled WGS sequence"/>
</dbReference>
<dbReference type="AlphaFoldDB" id="A0A379ZCP5"/>
<reference evidence="6 7" key="1">
    <citation type="submission" date="2018-06" db="EMBL/GenBank/DDBJ databases">
        <authorList>
            <consortium name="Pathogen Informatics"/>
            <person name="Doyle S."/>
        </authorList>
    </citation>
    <scope>NUCLEOTIDE SEQUENCE [LARGE SCALE GENOMIC DNA]</scope>
    <source>
        <strain evidence="6 7">NCTC10211</strain>
    </source>
</reference>
<accession>A0A379ZCP5</accession>
<evidence type="ECO:0000256" key="3">
    <source>
        <dbReference type="ARBA" id="ARBA00023125"/>
    </source>
</evidence>
<keyword evidence="2" id="KW-0805">Transcription regulation</keyword>
<evidence type="ECO:0000256" key="1">
    <source>
        <dbReference type="ARBA" id="ARBA00009437"/>
    </source>
</evidence>
<dbReference type="GO" id="GO:0003700">
    <property type="term" value="F:DNA-binding transcription factor activity"/>
    <property type="evidence" value="ECO:0007669"/>
    <property type="project" value="InterPro"/>
</dbReference>
<dbReference type="PANTHER" id="PTHR30579">
    <property type="entry name" value="TRANSCRIPTIONAL REGULATOR"/>
    <property type="match status" value="1"/>
</dbReference>
<dbReference type="InterPro" id="IPR000847">
    <property type="entry name" value="LysR_HTH_N"/>
</dbReference>
<dbReference type="Gene3D" id="3.40.190.10">
    <property type="entry name" value="Periplasmic binding protein-like II"/>
    <property type="match status" value="2"/>
</dbReference>
<evidence type="ECO:0000313" key="7">
    <source>
        <dbReference type="Proteomes" id="UP000254765"/>
    </source>
</evidence>
<keyword evidence="3" id="KW-0238">DNA-binding</keyword>
<dbReference type="Gene3D" id="1.10.10.10">
    <property type="entry name" value="Winged helix-like DNA-binding domain superfamily/Winged helix DNA-binding domain"/>
    <property type="match status" value="1"/>
</dbReference>
<gene>
    <name evidence="6" type="primary">yofA_2</name>
    <name evidence="6" type="ORF">NCTC10211_03623</name>
</gene>
<protein>
    <submittedName>
        <fullName evidence="6">HTH-type transcriptional regulator YofA</fullName>
    </submittedName>
</protein>
<dbReference type="InterPro" id="IPR036390">
    <property type="entry name" value="WH_DNA-bd_sf"/>
</dbReference>
<sequence length="288" mass="30809">MRPTLDIDLLRTFHAIARLGQFRAAAAFVNRSPAAVSVHIRRLEQVAGGRLLERDNQSVALTPLGNKLLASTLGLLSAHDNILRELQGAPLSGHIKLGLPDEYASHVIRHILPRFADSFPAVELEVSTAASQALAEQVGRNRLHLALVVQPSGKQCQTPLAVTAPVWAGGRSLALQANRPLPLALHAADCPYREAMIDALTRAGRHWRVVVSSPSASVVAAAIEAGLAVTLLDRARVSAAMRILDELPSVAPHEVQLLRSATAASQPAVAMLESVIGEYFQEGEHIVQ</sequence>
<proteinExistence type="inferred from homology"/>
<evidence type="ECO:0000313" key="6">
    <source>
        <dbReference type="EMBL" id="SUI59336.1"/>
    </source>
</evidence>
<evidence type="ECO:0000256" key="2">
    <source>
        <dbReference type="ARBA" id="ARBA00023015"/>
    </source>
</evidence>
<dbReference type="SUPFAM" id="SSF46785">
    <property type="entry name" value="Winged helix' DNA-binding domain"/>
    <property type="match status" value="1"/>
</dbReference>
<dbReference type="EMBL" id="UGYK01000002">
    <property type="protein sequence ID" value="SUI59336.1"/>
    <property type="molecule type" value="Genomic_DNA"/>
</dbReference>
<feature type="domain" description="HTH lysR-type" evidence="5">
    <location>
        <begin position="5"/>
        <end position="62"/>
    </location>
</feature>
<dbReference type="Pfam" id="PF00126">
    <property type="entry name" value="HTH_1"/>
    <property type="match status" value="1"/>
</dbReference>
<keyword evidence="4" id="KW-0804">Transcription</keyword>
<organism evidence="6 7">
    <name type="scientific">Serratia marcescens</name>
    <dbReference type="NCBI Taxonomy" id="615"/>
    <lineage>
        <taxon>Bacteria</taxon>
        <taxon>Pseudomonadati</taxon>
        <taxon>Pseudomonadota</taxon>
        <taxon>Gammaproteobacteria</taxon>
        <taxon>Enterobacterales</taxon>
        <taxon>Yersiniaceae</taxon>
        <taxon>Serratia</taxon>
    </lineage>
</organism>
<dbReference type="RefSeq" id="WP_033640124.1">
    <property type="nucleotide sequence ID" value="NZ_CAMIQS010000001.1"/>
</dbReference>
<name>A0A379ZCP5_SERMA</name>
<evidence type="ECO:0000259" key="5">
    <source>
        <dbReference type="PROSITE" id="PS50931"/>
    </source>
</evidence>
<dbReference type="InterPro" id="IPR005119">
    <property type="entry name" value="LysR_subst-bd"/>
</dbReference>
<dbReference type="PANTHER" id="PTHR30579:SF7">
    <property type="entry name" value="HTH-TYPE TRANSCRIPTIONAL REGULATOR LRHA-RELATED"/>
    <property type="match status" value="1"/>
</dbReference>
<dbReference type="GO" id="GO:0003677">
    <property type="term" value="F:DNA binding"/>
    <property type="evidence" value="ECO:0007669"/>
    <property type="project" value="UniProtKB-KW"/>
</dbReference>
<dbReference type="Pfam" id="PF03466">
    <property type="entry name" value="LysR_substrate"/>
    <property type="match status" value="1"/>
</dbReference>
<dbReference type="InterPro" id="IPR036388">
    <property type="entry name" value="WH-like_DNA-bd_sf"/>
</dbReference>
<dbReference type="SUPFAM" id="SSF53850">
    <property type="entry name" value="Periplasmic binding protein-like II"/>
    <property type="match status" value="1"/>
</dbReference>
<dbReference type="InterPro" id="IPR050176">
    <property type="entry name" value="LTTR"/>
</dbReference>
<dbReference type="PROSITE" id="PS50931">
    <property type="entry name" value="HTH_LYSR"/>
    <property type="match status" value="1"/>
</dbReference>
<comment type="similarity">
    <text evidence="1">Belongs to the LysR transcriptional regulatory family.</text>
</comment>